<evidence type="ECO:0000256" key="3">
    <source>
        <dbReference type="SAM" id="Phobius"/>
    </source>
</evidence>
<name>A0AB34X1U5_9ACTO</name>
<dbReference type="SMART" id="SM00854">
    <property type="entry name" value="PGA_cap"/>
    <property type="match status" value="1"/>
</dbReference>
<organism evidence="5 6">
    <name type="scientific">Varibaculum cambriense</name>
    <dbReference type="NCBI Taxonomy" id="184870"/>
    <lineage>
        <taxon>Bacteria</taxon>
        <taxon>Bacillati</taxon>
        <taxon>Actinomycetota</taxon>
        <taxon>Actinomycetes</taxon>
        <taxon>Actinomycetales</taxon>
        <taxon>Actinomycetaceae</taxon>
        <taxon>Varibaculum</taxon>
    </lineage>
</organism>
<dbReference type="SUPFAM" id="SSF56300">
    <property type="entry name" value="Metallo-dependent phosphatases"/>
    <property type="match status" value="1"/>
</dbReference>
<dbReference type="InterPro" id="IPR029052">
    <property type="entry name" value="Metallo-depent_PP-like"/>
</dbReference>
<dbReference type="RefSeq" id="WP_060919976.1">
    <property type="nucleotide sequence ID" value="NZ_JAWHBH010000006.1"/>
</dbReference>
<protein>
    <submittedName>
        <fullName evidence="5">Bacterial capsule synthesis protein</fullName>
    </submittedName>
</protein>
<dbReference type="Gene3D" id="3.60.21.10">
    <property type="match status" value="1"/>
</dbReference>
<evidence type="ECO:0000313" key="5">
    <source>
        <dbReference type="EMBL" id="KXB82038.1"/>
    </source>
</evidence>
<feature type="transmembrane region" description="Helical" evidence="3">
    <location>
        <begin position="21"/>
        <end position="46"/>
    </location>
</feature>
<feature type="domain" description="Capsule synthesis protein CapA" evidence="4">
    <location>
        <begin position="83"/>
        <end position="338"/>
    </location>
</feature>
<feature type="region of interest" description="Disordered" evidence="2">
    <location>
        <begin position="54"/>
        <end position="77"/>
    </location>
</feature>
<comment type="caution">
    <text evidence="5">The sequence shown here is derived from an EMBL/GenBank/DDBJ whole genome shotgun (WGS) entry which is preliminary data.</text>
</comment>
<dbReference type="Pfam" id="PF09587">
    <property type="entry name" value="PGA_cap"/>
    <property type="match status" value="1"/>
</dbReference>
<accession>A0AB34X1U5</accession>
<evidence type="ECO:0000256" key="1">
    <source>
        <dbReference type="ARBA" id="ARBA00005662"/>
    </source>
</evidence>
<dbReference type="InterPro" id="IPR019079">
    <property type="entry name" value="Capsule_synth_CapA"/>
</dbReference>
<evidence type="ECO:0000313" key="6">
    <source>
        <dbReference type="Proteomes" id="UP000070572"/>
    </source>
</evidence>
<dbReference type="Proteomes" id="UP000070572">
    <property type="component" value="Unassembled WGS sequence"/>
</dbReference>
<keyword evidence="3" id="KW-0472">Membrane</keyword>
<keyword evidence="3" id="KW-0812">Transmembrane</keyword>
<dbReference type="PANTHER" id="PTHR33393">
    <property type="entry name" value="POLYGLUTAMINE SYNTHESIS ACCESSORY PROTEIN RV0574C-RELATED"/>
    <property type="match status" value="1"/>
</dbReference>
<feature type="region of interest" description="Disordered" evidence="2">
    <location>
        <begin position="418"/>
        <end position="439"/>
    </location>
</feature>
<sequence length="439" mass="46782">MSKEAKRPPAHRRESKSSWKIILAVLGAVCLIALLAVGAVMGYSMYEAGKVNQPEASNTAKTATKTASVKPSTPPPPKEVQITLAATGDVLAHGPVVQNSWKHGKGSHYIPAIEKLRPWIAGADIAFCHQEIPFGKSDKDSEGYPVFKAPLGWAKDSKEIGYDGCSTASNHTLDRGRDGVAHTIQALRAAGLGVTGSAETADAPRYQMYEITKEGRSFKLAHISTAYGLNQGEIPQYKQNPWLVNLTTDGQIIVDIARQARSAGADFVVASVHSGVEYQSAPSAEQDRIAKTLADSGQVDLYLGHHVHVPQPIRKIPGGVDGKGLWVYYGVGNLLSAMNPRQGVGTQAGQIAFPTITLPSSGKPYVSAAGWVPLIMDRVTLQVVPGYLYETPEGAGTNLSKATAARYLDNLRKVTEDQATELKAPPSADSTAQIKPLSS</sequence>
<keyword evidence="3" id="KW-1133">Transmembrane helix</keyword>
<proteinExistence type="inferred from homology"/>
<evidence type="ECO:0000256" key="2">
    <source>
        <dbReference type="SAM" id="MobiDB-lite"/>
    </source>
</evidence>
<feature type="compositionally biased region" description="Low complexity" evidence="2">
    <location>
        <begin position="56"/>
        <end position="71"/>
    </location>
</feature>
<dbReference type="EMBL" id="LSDN01000003">
    <property type="protein sequence ID" value="KXB82038.1"/>
    <property type="molecule type" value="Genomic_DNA"/>
</dbReference>
<dbReference type="InterPro" id="IPR052169">
    <property type="entry name" value="CW_Biosynth-Accessory"/>
</dbReference>
<gene>
    <name evidence="5" type="ORF">HMPREF1862_00102</name>
</gene>
<reference evidence="5 6" key="1">
    <citation type="submission" date="2016-01" db="EMBL/GenBank/DDBJ databases">
        <authorList>
            <person name="Mitreva M."/>
            <person name="Pepin K.H."/>
            <person name="Mihindukulasuriya K.A."/>
            <person name="Fulton R."/>
            <person name="Fronick C."/>
            <person name="O'Laughlin M."/>
            <person name="Miner T."/>
            <person name="Herter B."/>
            <person name="Rosa B.A."/>
            <person name="Cordes M."/>
            <person name="Tomlinson C."/>
            <person name="Wollam A."/>
            <person name="Palsikar V.B."/>
            <person name="Mardis E.R."/>
            <person name="Wilson R.K."/>
        </authorList>
    </citation>
    <scope>NUCLEOTIDE SEQUENCE [LARGE SCALE GENOMIC DNA]</scope>
    <source>
        <strain evidence="5 6">DNF00696</strain>
    </source>
</reference>
<comment type="similarity">
    <text evidence="1">Belongs to the CapA family.</text>
</comment>
<dbReference type="PANTHER" id="PTHR33393:SF13">
    <property type="entry name" value="PGA BIOSYNTHESIS PROTEIN CAPA"/>
    <property type="match status" value="1"/>
</dbReference>
<evidence type="ECO:0000259" key="4">
    <source>
        <dbReference type="SMART" id="SM00854"/>
    </source>
</evidence>
<dbReference type="CDD" id="cd07381">
    <property type="entry name" value="MPP_CapA"/>
    <property type="match status" value="1"/>
</dbReference>
<feature type="compositionally biased region" description="Polar residues" evidence="2">
    <location>
        <begin position="428"/>
        <end position="439"/>
    </location>
</feature>
<dbReference type="AlphaFoldDB" id="A0AB34X1U5"/>